<dbReference type="AlphaFoldDB" id="A0A1B6LUI1"/>
<feature type="compositionally biased region" description="Polar residues" evidence="1">
    <location>
        <begin position="31"/>
        <end position="49"/>
    </location>
</feature>
<feature type="non-terminal residue" evidence="2">
    <location>
        <position position="1"/>
    </location>
</feature>
<evidence type="ECO:0000256" key="1">
    <source>
        <dbReference type="SAM" id="MobiDB-lite"/>
    </source>
</evidence>
<feature type="compositionally biased region" description="Polar residues" evidence="1">
    <location>
        <begin position="194"/>
        <end position="205"/>
    </location>
</feature>
<feature type="non-terminal residue" evidence="2">
    <location>
        <position position="365"/>
    </location>
</feature>
<protein>
    <submittedName>
        <fullName evidence="2">Uncharacterized protein</fullName>
    </submittedName>
</protein>
<proteinExistence type="predicted"/>
<dbReference type="EMBL" id="GEBQ01012651">
    <property type="protein sequence ID" value="JAT27326.1"/>
    <property type="molecule type" value="Transcribed_RNA"/>
</dbReference>
<feature type="region of interest" description="Disordered" evidence="1">
    <location>
        <begin position="1"/>
        <end position="49"/>
    </location>
</feature>
<feature type="compositionally biased region" description="Basic and acidic residues" evidence="1">
    <location>
        <begin position="19"/>
        <end position="30"/>
    </location>
</feature>
<evidence type="ECO:0000313" key="2">
    <source>
        <dbReference type="EMBL" id="JAT27326.1"/>
    </source>
</evidence>
<gene>
    <name evidence="2" type="ORF">g.50041</name>
</gene>
<feature type="region of interest" description="Disordered" evidence="1">
    <location>
        <begin position="177"/>
        <end position="205"/>
    </location>
</feature>
<name>A0A1B6LUI1_9HEMI</name>
<accession>A0A1B6LUI1</accession>
<feature type="compositionally biased region" description="Polar residues" evidence="1">
    <location>
        <begin position="1"/>
        <end position="17"/>
    </location>
</feature>
<organism evidence="2">
    <name type="scientific">Graphocephala atropunctata</name>
    <dbReference type="NCBI Taxonomy" id="36148"/>
    <lineage>
        <taxon>Eukaryota</taxon>
        <taxon>Metazoa</taxon>
        <taxon>Ecdysozoa</taxon>
        <taxon>Arthropoda</taxon>
        <taxon>Hexapoda</taxon>
        <taxon>Insecta</taxon>
        <taxon>Pterygota</taxon>
        <taxon>Neoptera</taxon>
        <taxon>Paraneoptera</taxon>
        <taxon>Hemiptera</taxon>
        <taxon>Auchenorrhyncha</taxon>
        <taxon>Membracoidea</taxon>
        <taxon>Cicadellidae</taxon>
        <taxon>Cicadellinae</taxon>
        <taxon>Cicadellini</taxon>
        <taxon>Graphocephala</taxon>
    </lineage>
</organism>
<sequence>SDNMTTSKNTTEISVSNADDGKFSAKDQQRISENIPNSEQESNINNAAENVNTSTSVINIVLKETESFENSTNVIAEHKKDRCNLTNNTNDESIVSNKTEVTNSEDAQGKVQCTIEKSQIEKLKENGPEDANKNITENIKTLPILNNEPIQISSGQSTCQTVVPKPIEPHEQIIHNSISSGNEKKDDNLEKKSNLQSKDMPSKSVIQDDSQELTNLFHNDPKLQSCPENLFKDTDFRDRNLFMPIGHSYMDEVRLSLPHSDFSNDLFSSLQVPTGGQHPESISPTAAFLLAFPLVTTSKTSELIAETEAGDSQHATPTTILQIGNIDPPGNELYHQTALTIENNVSNIQDTMKINKPCDNIKNDS</sequence>
<reference evidence="2" key="1">
    <citation type="submission" date="2015-11" db="EMBL/GenBank/DDBJ databases">
        <title>De novo transcriptome assembly of four potential Pierce s Disease insect vectors from Arizona vineyards.</title>
        <authorList>
            <person name="Tassone E.E."/>
        </authorList>
    </citation>
    <scope>NUCLEOTIDE SEQUENCE</scope>
</reference>
<feature type="compositionally biased region" description="Basic and acidic residues" evidence="1">
    <location>
        <begin position="182"/>
        <end position="193"/>
    </location>
</feature>